<sequence>MFTDYTHSHFPPCIPQSTTSNGRQFPAPTVASRRVADSCELSRWSTAMFNCCLTGQLSLASIGRLCMRPVLLAAVRSSNPSPLLGAQHVVRRSLQNDLPPPWWEECRANMTGSGKCHRHKALTFTHLSDLVQKGGHRGGRMRKKSDKSLLVSAHPSRSFTPSCTSSNTPLSIFSQ</sequence>
<organism evidence="2 3">
    <name type="scientific">Colletotrichum phormii</name>
    <dbReference type="NCBI Taxonomy" id="359342"/>
    <lineage>
        <taxon>Eukaryota</taxon>
        <taxon>Fungi</taxon>
        <taxon>Dikarya</taxon>
        <taxon>Ascomycota</taxon>
        <taxon>Pezizomycotina</taxon>
        <taxon>Sordariomycetes</taxon>
        <taxon>Hypocreomycetidae</taxon>
        <taxon>Glomerellales</taxon>
        <taxon>Glomerellaceae</taxon>
        <taxon>Colletotrichum</taxon>
        <taxon>Colletotrichum acutatum species complex</taxon>
    </lineage>
</organism>
<dbReference type="GeneID" id="85473434"/>
<proteinExistence type="predicted"/>
<evidence type="ECO:0000256" key="1">
    <source>
        <dbReference type="SAM" id="MobiDB-lite"/>
    </source>
</evidence>
<dbReference type="AlphaFoldDB" id="A0AAJ0ED82"/>
<evidence type="ECO:0000313" key="2">
    <source>
        <dbReference type="EMBL" id="KAK1635602.1"/>
    </source>
</evidence>
<accession>A0AAJ0ED82</accession>
<dbReference type="EMBL" id="JAHMHQ010000012">
    <property type="protein sequence ID" value="KAK1635602.1"/>
    <property type="molecule type" value="Genomic_DNA"/>
</dbReference>
<gene>
    <name evidence="2" type="ORF">BDP81DRAFT_39940</name>
</gene>
<reference evidence="2" key="1">
    <citation type="submission" date="2021-06" db="EMBL/GenBank/DDBJ databases">
        <title>Comparative genomics, transcriptomics and evolutionary studies reveal genomic signatures of adaptation to plant cell wall in hemibiotrophic fungi.</title>
        <authorList>
            <consortium name="DOE Joint Genome Institute"/>
            <person name="Baroncelli R."/>
            <person name="Diaz J.F."/>
            <person name="Benocci T."/>
            <person name="Peng M."/>
            <person name="Battaglia E."/>
            <person name="Haridas S."/>
            <person name="Andreopoulos W."/>
            <person name="Labutti K."/>
            <person name="Pangilinan J."/>
            <person name="Floch G.L."/>
            <person name="Makela M.R."/>
            <person name="Henrissat B."/>
            <person name="Grigoriev I.V."/>
            <person name="Crouch J.A."/>
            <person name="De Vries R.P."/>
            <person name="Sukno S.A."/>
            <person name="Thon M.R."/>
        </authorList>
    </citation>
    <scope>NUCLEOTIDE SEQUENCE</scope>
    <source>
        <strain evidence="2">CBS 102054</strain>
    </source>
</reference>
<protein>
    <submittedName>
        <fullName evidence="2">Uncharacterized protein</fullName>
    </submittedName>
</protein>
<dbReference type="Proteomes" id="UP001243989">
    <property type="component" value="Unassembled WGS sequence"/>
</dbReference>
<name>A0AAJ0ED82_9PEZI</name>
<dbReference type="RefSeq" id="XP_060444209.1">
    <property type="nucleotide sequence ID" value="XM_060588572.1"/>
</dbReference>
<keyword evidence="3" id="KW-1185">Reference proteome</keyword>
<evidence type="ECO:0000313" key="3">
    <source>
        <dbReference type="Proteomes" id="UP001243989"/>
    </source>
</evidence>
<comment type="caution">
    <text evidence="2">The sequence shown here is derived from an EMBL/GenBank/DDBJ whole genome shotgun (WGS) entry which is preliminary data.</text>
</comment>
<feature type="region of interest" description="Disordered" evidence="1">
    <location>
        <begin position="154"/>
        <end position="175"/>
    </location>
</feature>
<feature type="compositionally biased region" description="Polar residues" evidence="1">
    <location>
        <begin position="155"/>
        <end position="175"/>
    </location>
</feature>